<dbReference type="Pfam" id="PF04955">
    <property type="entry name" value="HupE_UreJ"/>
    <property type="match status" value="1"/>
</dbReference>
<name>B4CYU1_9BACT</name>
<sequence length="203" mass="20771" precursor="true">MKPPRPFSIAPAVVATALLLLLQGNASAHSTAGNIGGFVSGFGHPLTGLDHIVAMVAVGLWGAYLRAPAMWLLPVVFPVVMAFGGALGVLHVPLPAVETCIALSGLLLGLAVAFAVRPPLWVAAAIVGFFAIFHGHAHGTELPNSANAMTYAIGFVIATGLLHLSGIALGLLLRWPWGHVVVRLSGAAIAVIGCLFLTGTIKA</sequence>
<dbReference type="PIRSF" id="PIRSF016919">
    <property type="entry name" value="HupE_UreJ"/>
    <property type="match status" value="1"/>
</dbReference>
<feature type="transmembrane region" description="Helical" evidence="1">
    <location>
        <begin position="96"/>
        <end position="115"/>
    </location>
</feature>
<feature type="transmembrane region" description="Helical" evidence="1">
    <location>
        <begin position="71"/>
        <end position="90"/>
    </location>
</feature>
<evidence type="ECO:0000256" key="2">
    <source>
        <dbReference type="SAM" id="SignalP"/>
    </source>
</evidence>
<dbReference type="STRING" id="497964.CfE428DRAFT_1829"/>
<feature type="transmembrane region" description="Helical" evidence="1">
    <location>
        <begin position="149"/>
        <end position="173"/>
    </location>
</feature>
<feature type="signal peptide" evidence="2">
    <location>
        <begin position="1"/>
        <end position="28"/>
    </location>
</feature>
<organism evidence="3 4">
    <name type="scientific">Chthoniobacter flavus Ellin428</name>
    <dbReference type="NCBI Taxonomy" id="497964"/>
    <lineage>
        <taxon>Bacteria</taxon>
        <taxon>Pseudomonadati</taxon>
        <taxon>Verrucomicrobiota</taxon>
        <taxon>Spartobacteria</taxon>
        <taxon>Chthoniobacterales</taxon>
        <taxon>Chthoniobacteraceae</taxon>
        <taxon>Chthoniobacter</taxon>
    </lineage>
</organism>
<feature type="transmembrane region" description="Helical" evidence="1">
    <location>
        <begin position="180"/>
        <end position="201"/>
    </location>
</feature>
<protein>
    <submittedName>
        <fullName evidence="3">HupE/UreJ protein</fullName>
    </submittedName>
</protein>
<dbReference type="eggNOG" id="COG2370">
    <property type="taxonomic scope" value="Bacteria"/>
</dbReference>
<dbReference type="RefSeq" id="WP_006979155.1">
    <property type="nucleotide sequence ID" value="NZ_ABVL01000004.1"/>
</dbReference>
<keyword evidence="1" id="KW-1133">Transmembrane helix</keyword>
<dbReference type="Proteomes" id="UP000005824">
    <property type="component" value="Unassembled WGS sequence"/>
</dbReference>
<accession>B4CYU1</accession>
<proteinExistence type="predicted"/>
<evidence type="ECO:0000313" key="3">
    <source>
        <dbReference type="EMBL" id="EDY20632.1"/>
    </source>
</evidence>
<evidence type="ECO:0000313" key="4">
    <source>
        <dbReference type="Proteomes" id="UP000005824"/>
    </source>
</evidence>
<dbReference type="AlphaFoldDB" id="B4CYU1"/>
<dbReference type="InterPro" id="IPR007038">
    <property type="entry name" value="HupE_UreJ"/>
</dbReference>
<dbReference type="InParanoid" id="B4CYU1"/>
<keyword evidence="4" id="KW-1185">Reference proteome</keyword>
<feature type="transmembrane region" description="Helical" evidence="1">
    <location>
        <begin position="120"/>
        <end position="137"/>
    </location>
</feature>
<keyword evidence="1" id="KW-0812">Transmembrane</keyword>
<comment type="caution">
    <text evidence="3">The sequence shown here is derived from an EMBL/GenBank/DDBJ whole genome shotgun (WGS) entry which is preliminary data.</text>
</comment>
<gene>
    <name evidence="3" type="ORF">CfE428DRAFT_1829</name>
</gene>
<keyword evidence="1" id="KW-0472">Membrane</keyword>
<keyword evidence="2" id="KW-0732">Signal</keyword>
<reference evidence="3 4" key="1">
    <citation type="journal article" date="2011" name="J. Bacteriol.">
        <title>Genome sequence of Chthoniobacter flavus Ellin428, an aerobic heterotrophic soil bacterium.</title>
        <authorList>
            <person name="Kant R."/>
            <person name="van Passel M.W."/>
            <person name="Palva A."/>
            <person name="Lucas S."/>
            <person name="Lapidus A."/>
            <person name="Glavina Del Rio T."/>
            <person name="Dalin E."/>
            <person name="Tice H."/>
            <person name="Bruce D."/>
            <person name="Goodwin L."/>
            <person name="Pitluck S."/>
            <person name="Larimer F.W."/>
            <person name="Land M.L."/>
            <person name="Hauser L."/>
            <person name="Sangwan P."/>
            <person name="de Vos W.M."/>
            <person name="Janssen P.H."/>
            <person name="Smidt H."/>
        </authorList>
    </citation>
    <scope>NUCLEOTIDE SEQUENCE [LARGE SCALE GENOMIC DNA]</scope>
    <source>
        <strain evidence="3 4">Ellin428</strain>
    </source>
</reference>
<evidence type="ECO:0000256" key="1">
    <source>
        <dbReference type="SAM" id="Phobius"/>
    </source>
</evidence>
<feature type="transmembrane region" description="Helical" evidence="1">
    <location>
        <begin position="44"/>
        <end position="64"/>
    </location>
</feature>
<feature type="chain" id="PRO_5002802913" evidence="2">
    <location>
        <begin position="29"/>
        <end position="203"/>
    </location>
</feature>
<dbReference type="EMBL" id="ABVL01000004">
    <property type="protein sequence ID" value="EDY20632.1"/>
    <property type="molecule type" value="Genomic_DNA"/>
</dbReference>